<keyword evidence="5" id="KW-1185">Reference proteome</keyword>
<protein>
    <submittedName>
        <fullName evidence="4">Glutamine amidotransferase</fullName>
    </submittedName>
</protein>
<keyword evidence="1" id="KW-0808">Transferase</keyword>
<name>A0A977K9X9_9CREN</name>
<evidence type="ECO:0000256" key="2">
    <source>
        <dbReference type="ARBA" id="ARBA00022962"/>
    </source>
</evidence>
<gene>
    <name evidence="4" type="ORF">IPA_07540</name>
</gene>
<dbReference type="GO" id="GO:0016740">
    <property type="term" value="F:transferase activity"/>
    <property type="evidence" value="ECO:0007669"/>
    <property type="project" value="UniProtKB-KW"/>
</dbReference>
<dbReference type="InterPro" id="IPR017932">
    <property type="entry name" value="GATase_2_dom"/>
</dbReference>
<sequence>MCGIAGIMFTESGSPVGQKLYEMLKSLQHRGMDSAGTIIYGAKSTKDWLVRFVVEDEPEEVAKKIRYRLNVMKHDIKKLNDGNFMLEMVISGDTSTEELKNIIRKYSLSVLSIGKYSIISKDVGLVDDVEKVFNFSKLKGTHGIGHVRFSTESAVDALHAHPFQTFDFPDIAIVHNGQITNYWKRRELLELEGHVFQTDNDSELIIHYIVNKLRKGYKLEEALHEAVKDLDGPFAFLISMPEGIGMARDRLGLRPLVTSEYEGVFVAASEEVAIRKVLPESKITYLRPGEVEVWRP</sequence>
<dbReference type="Pfam" id="PF13522">
    <property type="entry name" value="GATase_6"/>
    <property type="match status" value="1"/>
</dbReference>
<reference evidence="4" key="1">
    <citation type="submission" date="2013-11" db="EMBL/GenBank/DDBJ databases">
        <title>Comparative genomics of Ignicoccus.</title>
        <authorList>
            <person name="Podar M."/>
        </authorList>
    </citation>
    <scope>NUCLEOTIDE SEQUENCE</scope>
    <source>
        <strain evidence="4">DSM 13166</strain>
    </source>
</reference>
<evidence type="ECO:0000313" key="5">
    <source>
        <dbReference type="Proteomes" id="UP001063698"/>
    </source>
</evidence>
<dbReference type="PROSITE" id="PS51278">
    <property type="entry name" value="GATASE_TYPE_2"/>
    <property type="match status" value="1"/>
</dbReference>
<dbReference type="InterPro" id="IPR029055">
    <property type="entry name" value="Ntn_hydrolases_N"/>
</dbReference>
<proteinExistence type="predicted"/>
<evidence type="ECO:0000256" key="1">
    <source>
        <dbReference type="ARBA" id="ARBA00022679"/>
    </source>
</evidence>
<dbReference type="KEGG" id="ipc:IPA_07540"/>
<evidence type="ECO:0000313" key="4">
    <source>
        <dbReference type="EMBL" id="UXD21745.1"/>
    </source>
</evidence>
<feature type="domain" description="Glutamine amidotransferase type-2" evidence="3">
    <location>
        <begin position="2"/>
        <end position="296"/>
    </location>
</feature>
<organism evidence="4 5">
    <name type="scientific">Ignicoccus pacificus DSM 13166</name>
    <dbReference type="NCBI Taxonomy" id="940294"/>
    <lineage>
        <taxon>Archaea</taxon>
        <taxon>Thermoproteota</taxon>
        <taxon>Thermoprotei</taxon>
        <taxon>Desulfurococcales</taxon>
        <taxon>Desulfurococcaceae</taxon>
        <taxon>Ignicoccus</taxon>
    </lineage>
</organism>
<dbReference type="AlphaFoldDB" id="A0A977K9X9"/>
<dbReference type="PANTHER" id="PTHR11907">
    <property type="entry name" value="AMIDOPHOSPHORIBOSYLTRANSFERASE"/>
    <property type="match status" value="1"/>
</dbReference>
<evidence type="ECO:0000259" key="3">
    <source>
        <dbReference type="PROSITE" id="PS51278"/>
    </source>
</evidence>
<keyword evidence="2 4" id="KW-0315">Glutamine amidotransferase</keyword>
<dbReference type="SUPFAM" id="SSF56235">
    <property type="entry name" value="N-terminal nucleophile aminohydrolases (Ntn hydrolases)"/>
    <property type="match status" value="1"/>
</dbReference>
<dbReference type="Gene3D" id="3.60.20.10">
    <property type="entry name" value="Glutamine Phosphoribosylpyrophosphate, subunit 1, domain 1"/>
    <property type="match status" value="1"/>
</dbReference>
<dbReference type="EMBL" id="CP006868">
    <property type="protein sequence ID" value="UXD21745.1"/>
    <property type="molecule type" value="Genomic_DNA"/>
</dbReference>
<accession>A0A977K9X9</accession>
<dbReference type="Proteomes" id="UP001063698">
    <property type="component" value="Chromosome"/>
</dbReference>